<dbReference type="EMBL" id="JAGTTN010000003">
    <property type="protein sequence ID" value="MCC2032627.1"/>
    <property type="molecule type" value="Genomic_DNA"/>
</dbReference>
<name>A0A9X1LVJ2_9MICO</name>
<dbReference type="SMART" id="SM00332">
    <property type="entry name" value="PP2Cc"/>
    <property type="match status" value="1"/>
</dbReference>
<protein>
    <submittedName>
        <fullName evidence="2">Protein phosphatase 2C domain-containing protein</fullName>
    </submittedName>
</protein>
<dbReference type="InterPro" id="IPR001932">
    <property type="entry name" value="PPM-type_phosphatase-like_dom"/>
</dbReference>
<accession>A0A9X1LVJ2</accession>
<dbReference type="RefSeq" id="WP_229384596.1">
    <property type="nucleotide sequence ID" value="NZ_JAGTTN010000003.1"/>
</dbReference>
<dbReference type="AlphaFoldDB" id="A0A9X1LVJ2"/>
<gene>
    <name evidence="2" type="ORF">KEC57_10600</name>
</gene>
<proteinExistence type="predicted"/>
<dbReference type="Gene3D" id="3.60.40.10">
    <property type="entry name" value="PPM-type phosphatase domain"/>
    <property type="match status" value="1"/>
</dbReference>
<dbReference type="PROSITE" id="PS51746">
    <property type="entry name" value="PPM_2"/>
    <property type="match status" value="1"/>
</dbReference>
<keyword evidence="3" id="KW-1185">Reference proteome</keyword>
<sequence length="254" mass="26786">MTAPWGASDGGDRADNQDRWDAAVTKNRRAQFAIVADGMGGRPDGARCAASAVEAAASYLALAGHKRNRIAAADYAMRLPSYVQRHLAQARADGSLHPESAATFAAALVVGDIAWLITVGDCRCIVVRNGDVVEATVPHNRLATALRDGEIVPDQRDRRDLGSAVTRWITPAARLASRTTVIAVPLETNDQIAVVSDGVGEVAGPALVARMLDDLRTAGEEAAARELVSYARRTSAPVADNCTAVVLRVESVIP</sequence>
<evidence type="ECO:0000313" key="3">
    <source>
        <dbReference type="Proteomes" id="UP001139354"/>
    </source>
</evidence>
<feature type="domain" description="PPM-type phosphatase" evidence="1">
    <location>
        <begin position="1"/>
        <end position="249"/>
    </location>
</feature>
<dbReference type="InterPro" id="IPR036457">
    <property type="entry name" value="PPM-type-like_dom_sf"/>
</dbReference>
<evidence type="ECO:0000313" key="2">
    <source>
        <dbReference type="EMBL" id="MCC2032627.1"/>
    </source>
</evidence>
<dbReference type="SMART" id="SM00331">
    <property type="entry name" value="PP2C_SIG"/>
    <property type="match status" value="1"/>
</dbReference>
<dbReference type="Proteomes" id="UP001139354">
    <property type="component" value="Unassembled WGS sequence"/>
</dbReference>
<comment type="caution">
    <text evidence="2">The sequence shown here is derived from an EMBL/GenBank/DDBJ whole genome shotgun (WGS) entry which is preliminary data.</text>
</comment>
<organism evidence="2 3">
    <name type="scientific">Microbacterium allomyrinae</name>
    <dbReference type="NCBI Taxonomy" id="2830666"/>
    <lineage>
        <taxon>Bacteria</taxon>
        <taxon>Bacillati</taxon>
        <taxon>Actinomycetota</taxon>
        <taxon>Actinomycetes</taxon>
        <taxon>Micrococcales</taxon>
        <taxon>Microbacteriaceae</taxon>
        <taxon>Microbacterium</taxon>
    </lineage>
</organism>
<evidence type="ECO:0000259" key="1">
    <source>
        <dbReference type="PROSITE" id="PS51746"/>
    </source>
</evidence>
<dbReference type="SUPFAM" id="SSF81606">
    <property type="entry name" value="PP2C-like"/>
    <property type="match status" value="1"/>
</dbReference>
<dbReference type="Pfam" id="PF13672">
    <property type="entry name" value="PP2C_2"/>
    <property type="match status" value="1"/>
</dbReference>
<reference evidence="2" key="1">
    <citation type="submission" date="2021-04" db="EMBL/GenBank/DDBJ databases">
        <title>Microbacterium tenobrionis sp. nov. and Microbacterium allomyrinae sp. nov., isolated from larvae of Tenobrio molitor and Allomyrina dichotoma, respectively.</title>
        <authorList>
            <person name="Lee S.D."/>
        </authorList>
    </citation>
    <scope>NUCLEOTIDE SEQUENCE</scope>
    <source>
        <strain evidence="2">BWT-G7</strain>
    </source>
</reference>